<keyword evidence="3" id="KW-0238">DNA-binding</keyword>
<evidence type="ECO:0000259" key="7">
    <source>
        <dbReference type="PROSITE" id="PS50110"/>
    </source>
</evidence>
<evidence type="ECO:0000256" key="2">
    <source>
        <dbReference type="ARBA" id="ARBA00023015"/>
    </source>
</evidence>
<dbReference type="PROSITE" id="PS50043">
    <property type="entry name" value="HTH_LUXR_2"/>
    <property type="match status" value="1"/>
</dbReference>
<keyword evidence="9" id="KW-1185">Reference proteome</keyword>
<feature type="domain" description="HTH luxR-type" evidence="6">
    <location>
        <begin position="166"/>
        <end position="231"/>
    </location>
</feature>
<dbReference type="InterPro" id="IPR001789">
    <property type="entry name" value="Sig_transdc_resp-reg_receiver"/>
</dbReference>
<dbReference type="PRINTS" id="PR00038">
    <property type="entry name" value="HTHLUXR"/>
</dbReference>
<keyword evidence="4" id="KW-0804">Transcription</keyword>
<dbReference type="Gene3D" id="3.40.50.2300">
    <property type="match status" value="1"/>
</dbReference>
<dbReference type="InterPro" id="IPR058245">
    <property type="entry name" value="NreC/VraR/RcsB-like_REC"/>
</dbReference>
<feature type="domain" description="Response regulatory" evidence="7">
    <location>
        <begin position="5"/>
        <end position="135"/>
    </location>
</feature>
<dbReference type="AlphaFoldDB" id="A0A3E0VKM1"/>
<dbReference type="SUPFAM" id="SSF52172">
    <property type="entry name" value="CheY-like"/>
    <property type="match status" value="1"/>
</dbReference>
<keyword evidence="2" id="KW-0805">Transcription regulation</keyword>
<evidence type="ECO:0000256" key="5">
    <source>
        <dbReference type="PROSITE-ProRule" id="PRU00169"/>
    </source>
</evidence>
<evidence type="ECO:0000259" key="6">
    <source>
        <dbReference type="PROSITE" id="PS50043"/>
    </source>
</evidence>
<sequence length="235" mass="24940">MNPIRVLVVDDQRLFVYGIRMLIESQPDLDLDLVGSAADGAEAVRLVDDLRPDVVLMDIRMPVMDGIEATHRIARSAGGVGGVGGVGGGAVPRVVVLTTFQREEAVFQAMKHDASAFLTKDASPETVLETIRSVHAGGAVVRPAETLGPVREFGVAGPVAHPAHPVHPALAALTPREQEIFLLTAKGLSNSDIAASAFISETTTKTHIRSILSKLGLQSRVQVVVFAYENGLLKL</sequence>
<dbReference type="GO" id="GO:0003677">
    <property type="term" value="F:DNA binding"/>
    <property type="evidence" value="ECO:0007669"/>
    <property type="project" value="UniProtKB-KW"/>
</dbReference>
<evidence type="ECO:0000313" key="8">
    <source>
        <dbReference type="EMBL" id="RFA10436.1"/>
    </source>
</evidence>
<organism evidence="8 9">
    <name type="scientific">Subtercola boreus</name>
    <dbReference type="NCBI Taxonomy" id="120213"/>
    <lineage>
        <taxon>Bacteria</taxon>
        <taxon>Bacillati</taxon>
        <taxon>Actinomycetota</taxon>
        <taxon>Actinomycetes</taxon>
        <taxon>Micrococcales</taxon>
        <taxon>Microbacteriaceae</taxon>
        <taxon>Subtercola</taxon>
    </lineage>
</organism>
<dbReference type="PANTHER" id="PTHR43214:SF24">
    <property type="entry name" value="TRANSCRIPTIONAL REGULATORY PROTEIN NARL-RELATED"/>
    <property type="match status" value="1"/>
</dbReference>
<evidence type="ECO:0000313" key="9">
    <source>
        <dbReference type="Proteomes" id="UP000256486"/>
    </source>
</evidence>
<dbReference type="CDD" id="cd06170">
    <property type="entry name" value="LuxR_C_like"/>
    <property type="match status" value="1"/>
</dbReference>
<dbReference type="InterPro" id="IPR011006">
    <property type="entry name" value="CheY-like_superfamily"/>
</dbReference>
<protein>
    <recommendedName>
        <fullName evidence="10">DNA-binding response regulator</fullName>
    </recommendedName>
</protein>
<dbReference type="InterPro" id="IPR000792">
    <property type="entry name" value="Tscrpt_reg_LuxR_C"/>
</dbReference>
<feature type="modified residue" description="4-aspartylphosphate" evidence="5">
    <location>
        <position position="58"/>
    </location>
</feature>
<keyword evidence="1 5" id="KW-0597">Phosphoprotein</keyword>
<dbReference type="EMBL" id="NBWZ01000001">
    <property type="protein sequence ID" value="RFA10436.1"/>
    <property type="molecule type" value="Genomic_DNA"/>
</dbReference>
<evidence type="ECO:0000256" key="4">
    <source>
        <dbReference type="ARBA" id="ARBA00023163"/>
    </source>
</evidence>
<proteinExistence type="predicted"/>
<evidence type="ECO:0008006" key="10">
    <source>
        <dbReference type="Google" id="ProtNLM"/>
    </source>
</evidence>
<comment type="caution">
    <text evidence="8">The sequence shown here is derived from an EMBL/GenBank/DDBJ whole genome shotgun (WGS) entry which is preliminary data.</text>
</comment>
<dbReference type="GO" id="GO:0000160">
    <property type="term" value="P:phosphorelay signal transduction system"/>
    <property type="evidence" value="ECO:0007669"/>
    <property type="project" value="InterPro"/>
</dbReference>
<dbReference type="RefSeq" id="WP_116415812.1">
    <property type="nucleotide sequence ID" value="NZ_NBWZ01000001.1"/>
</dbReference>
<dbReference type="Proteomes" id="UP000256486">
    <property type="component" value="Unassembled WGS sequence"/>
</dbReference>
<dbReference type="Pfam" id="PF00072">
    <property type="entry name" value="Response_reg"/>
    <property type="match status" value="1"/>
</dbReference>
<dbReference type="InterPro" id="IPR039420">
    <property type="entry name" value="WalR-like"/>
</dbReference>
<evidence type="ECO:0000256" key="1">
    <source>
        <dbReference type="ARBA" id="ARBA00022553"/>
    </source>
</evidence>
<dbReference type="GO" id="GO:0006355">
    <property type="term" value="P:regulation of DNA-templated transcription"/>
    <property type="evidence" value="ECO:0007669"/>
    <property type="project" value="InterPro"/>
</dbReference>
<dbReference type="PANTHER" id="PTHR43214">
    <property type="entry name" value="TWO-COMPONENT RESPONSE REGULATOR"/>
    <property type="match status" value="1"/>
</dbReference>
<evidence type="ECO:0000256" key="3">
    <source>
        <dbReference type="ARBA" id="ARBA00023125"/>
    </source>
</evidence>
<dbReference type="Pfam" id="PF00196">
    <property type="entry name" value="GerE"/>
    <property type="match status" value="1"/>
</dbReference>
<gene>
    <name evidence="8" type="ORF">B7R54_15425</name>
</gene>
<accession>A0A3E0VKM1</accession>
<name>A0A3E0VKM1_9MICO</name>
<dbReference type="PROSITE" id="PS50110">
    <property type="entry name" value="RESPONSE_REGULATORY"/>
    <property type="match status" value="1"/>
</dbReference>
<dbReference type="SMART" id="SM00421">
    <property type="entry name" value="HTH_LUXR"/>
    <property type="match status" value="1"/>
</dbReference>
<dbReference type="CDD" id="cd17535">
    <property type="entry name" value="REC_NarL-like"/>
    <property type="match status" value="1"/>
</dbReference>
<dbReference type="OrthoDB" id="9808843at2"/>
<reference evidence="8 9" key="1">
    <citation type="submission" date="2017-04" db="EMBL/GenBank/DDBJ databases">
        <title>Comparative genome analysis of Subtercola boreus.</title>
        <authorList>
            <person name="Cho Y.-J."/>
            <person name="Cho A."/>
            <person name="Kim O.-S."/>
            <person name="Lee J.-I."/>
        </authorList>
    </citation>
    <scope>NUCLEOTIDE SEQUENCE [LARGE SCALE GENOMIC DNA]</scope>
    <source>
        <strain evidence="8 9">K300</strain>
    </source>
</reference>
<dbReference type="SMART" id="SM00448">
    <property type="entry name" value="REC"/>
    <property type="match status" value="1"/>
</dbReference>